<dbReference type="OrthoDB" id="2414035at2"/>
<dbReference type="RefSeq" id="WP_022790909.1">
    <property type="nucleotide sequence ID" value="NZ_ATUU01000001.1"/>
</dbReference>
<dbReference type="PANTHER" id="PTHR41771:SF1">
    <property type="entry name" value="MEMBRANE PROTEIN"/>
    <property type="match status" value="1"/>
</dbReference>
<keyword evidence="1" id="KW-1133">Transmembrane helix</keyword>
<dbReference type="AlphaFoldDB" id="A0A0R2G7W8"/>
<comment type="caution">
    <text evidence="2">The sequence shown here is derived from an EMBL/GenBank/DDBJ whole genome shotgun (WGS) entry which is preliminary data.</text>
</comment>
<keyword evidence="1" id="KW-0812">Transmembrane</keyword>
<dbReference type="EMBL" id="JQAX01000001">
    <property type="protein sequence ID" value="KRN33591.1"/>
    <property type="molecule type" value="Genomic_DNA"/>
</dbReference>
<gene>
    <name evidence="2" type="ORF">IV68_GL000398</name>
</gene>
<dbReference type="STRING" id="1123500.GCA_000420365_00106"/>
<evidence type="ECO:0000313" key="3">
    <source>
        <dbReference type="Proteomes" id="UP000051296"/>
    </source>
</evidence>
<evidence type="ECO:0000256" key="1">
    <source>
        <dbReference type="SAM" id="Phobius"/>
    </source>
</evidence>
<organism evidence="2 3">
    <name type="scientific">Weissella halotolerans DSM 20190</name>
    <dbReference type="NCBI Taxonomy" id="1123500"/>
    <lineage>
        <taxon>Bacteria</taxon>
        <taxon>Bacillati</taxon>
        <taxon>Bacillota</taxon>
        <taxon>Bacilli</taxon>
        <taxon>Lactobacillales</taxon>
        <taxon>Lactobacillaceae</taxon>
        <taxon>Weissella</taxon>
    </lineage>
</organism>
<dbReference type="eggNOG" id="COG5438">
    <property type="taxonomic scope" value="Bacteria"/>
</dbReference>
<dbReference type="InterPro" id="IPR014564">
    <property type="entry name" value="UCP031503_TM"/>
</dbReference>
<proteinExistence type="predicted"/>
<feature type="transmembrane region" description="Helical" evidence="1">
    <location>
        <begin position="182"/>
        <end position="204"/>
    </location>
</feature>
<dbReference type="InterPro" id="IPR012507">
    <property type="entry name" value="YibE_F"/>
</dbReference>
<dbReference type="Proteomes" id="UP000051296">
    <property type="component" value="Unassembled WGS sequence"/>
</dbReference>
<keyword evidence="1" id="KW-0472">Membrane</keyword>
<protein>
    <submittedName>
        <fullName evidence="2">Multitransmembrane protein</fullName>
    </submittedName>
</protein>
<feature type="transmembrane region" description="Helical" evidence="1">
    <location>
        <begin position="131"/>
        <end position="155"/>
    </location>
</feature>
<feature type="transmembrane region" description="Helical" evidence="1">
    <location>
        <begin position="224"/>
        <end position="244"/>
    </location>
</feature>
<reference evidence="2 3" key="1">
    <citation type="journal article" date="2015" name="Genome Announc.">
        <title>Expanding the biotechnology potential of lactobacilli through comparative genomics of 213 strains and associated genera.</title>
        <authorList>
            <person name="Sun Z."/>
            <person name="Harris H.M."/>
            <person name="McCann A."/>
            <person name="Guo C."/>
            <person name="Argimon S."/>
            <person name="Zhang W."/>
            <person name="Yang X."/>
            <person name="Jeffery I.B."/>
            <person name="Cooney J.C."/>
            <person name="Kagawa T.F."/>
            <person name="Liu W."/>
            <person name="Song Y."/>
            <person name="Salvetti E."/>
            <person name="Wrobel A."/>
            <person name="Rasinkangas P."/>
            <person name="Parkhill J."/>
            <person name="Rea M.C."/>
            <person name="O'Sullivan O."/>
            <person name="Ritari J."/>
            <person name="Douillard F.P."/>
            <person name="Paul Ross R."/>
            <person name="Yang R."/>
            <person name="Briner A.E."/>
            <person name="Felis G.E."/>
            <person name="de Vos W.M."/>
            <person name="Barrangou R."/>
            <person name="Klaenhammer T.R."/>
            <person name="Caufield P.W."/>
            <person name="Cui Y."/>
            <person name="Zhang H."/>
            <person name="O'Toole P.W."/>
        </authorList>
    </citation>
    <scope>NUCLEOTIDE SEQUENCE [LARGE SCALE GENOMIC DNA]</scope>
    <source>
        <strain evidence="2 3">DSM 20190</strain>
    </source>
</reference>
<feature type="transmembrane region" description="Helical" evidence="1">
    <location>
        <begin position="77"/>
        <end position="95"/>
    </location>
</feature>
<evidence type="ECO:0000313" key="2">
    <source>
        <dbReference type="EMBL" id="KRN33591.1"/>
    </source>
</evidence>
<name>A0A0R2G7W8_9LACO</name>
<keyword evidence="3" id="KW-1185">Reference proteome</keyword>
<accession>A0A0R2G7W8</accession>
<dbReference type="PATRIC" id="fig|1123500.6.peg.399"/>
<dbReference type="InParanoid" id="A0A0R2G7W8"/>
<sequence>MGVTAALTIILFSLMALIGGLKGIGAFISLWLNVAVLFIMITLISLSFNVYAVLLIGASILLTITVVSTGGDEDTTSLALLTSFVVMLCLLVLIVPMGKEAMAFGFAVESSEALEGLSLGIRIPFLQLGNAAALLATLGAVAEAAVAMATGLMALHRHGQTLTNQGLIAAALDLGRQIIGTAVNTVLFGFLADFLALGILFMKLHYSLADIINAKLFTSTVLSLLYAILGVVLVLPVTVLGYKFRERSSKSTK</sequence>
<dbReference type="Pfam" id="PF07907">
    <property type="entry name" value="YibE_F"/>
    <property type="match status" value="1"/>
</dbReference>
<dbReference type="PANTHER" id="PTHR41771">
    <property type="entry name" value="MEMBRANE PROTEIN-RELATED"/>
    <property type="match status" value="1"/>
</dbReference>
<dbReference type="PIRSF" id="PIRSF031503">
    <property type="entry name" value="UCP031503_mp"/>
    <property type="match status" value="1"/>
</dbReference>